<evidence type="ECO:0000256" key="6">
    <source>
        <dbReference type="ARBA" id="ARBA00022723"/>
    </source>
</evidence>
<dbReference type="OrthoDB" id="6772444at2759"/>
<keyword evidence="6" id="KW-0479">Metal-binding</keyword>
<dbReference type="InterPro" id="IPR001128">
    <property type="entry name" value="Cyt_P450"/>
</dbReference>
<comment type="subcellular location">
    <subcellularLocation>
        <location evidence="3">Endoplasmic reticulum membrane</location>
        <topology evidence="3">Peripheral membrane protein</topology>
    </subcellularLocation>
    <subcellularLocation>
        <location evidence="2">Microsome membrane</location>
        <topology evidence="2">Peripheral membrane protein</topology>
    </subcellularLocation>
</comment>
<keyword evidence="12" id="KW-0472">Membrane</keyword>
<evidence type="ECO:0000256" key="4">
    <source>
        <dbReference type="ARBA" id="ARBA00010617"/>
    </source>
</evidence>
<evidence type="ECO:0000313" key="13">
    <source>
        <dbReference type="EMBL" id="KAF2887568.1"/>
    </source>
</evidence>
<dbReference type="AlphaFoldDB" id="A0A8K0CN96"/>
<dbReference type="GO" id="GO:0005789">
    <property type="term" value="C:endoplasmic reticulum membrane"/>
    <property type="evidence" value="ECO:0007669"/>
    <property type="project" value="UniProtKB-SubCell"/>
</dbReference>
<name>A0A8K0CN96_IGNLU</name>
<evidence type="ECO:0000256" key="2">
    <source>
        <dbReference type="ARBA" id="ARBA00004174"/>
    </source>
</evidence>
<gene>
    <name evidence="13" type="ORF">ILUMI_18605</name>
</gene>
<feature type="non-terminal residue" evidence="13">
    <location>
        <position position="251"/>
    </location>
</feature>
<evidence type="ECO:0000256" key="9">
    <source>
        <dbReference type="ARBA" id="ARBA00023002"/>
    </source>
</evidence>
<comment type="similarity">
    <text evidence="4">Belongs to the cytochrome P450 family.</text>
</comment>
<evidence type="ECO:0000256" key="1">
    <source>
        <dbReference type="ARBA" id="ARBA00001971"/>
    </source>
</evidence>
<evidence type="ECO:0008006" key="15">
    <source>
        <dbReference type="Google" id="ProtNLM"/>
    </source>
</evidence>
<keyword evidence="11" id="KW-0503">Monooxygenase</keyword>
<evidence type="ECO:0000256" key="5">
    <source>
        <dbReference type="ARBA" id="ARBA00022617"/>
    </source>
</evidence>
<evidence type="ECO:0000313" key="14">
    <source>
        <dbReference type="Proteomes" id="UP000801492"/>
    </source>
</evidence>
<keyword evidence="8" id="KW-0492">Microsome</keyword>
<evidence type="ECO:0000256" key="12">
    <source>
        <dbReference type="ARBA" id="ARBA00023136"/>
    </source>
</evidence>
<feature type="non-terminal residue" evidence="13">
    <location>
        <position position="1"/>
    </location>
</feature>
<accession>A0A8K0CN96</accession>
<reference evidence="13" key="1">
    <citation type="submission" date="2019-08" db="EMBL/GenBank/DDBJ databases">
        <title>The genome of the North American firefly Photinus pyralis.</title>
        <authorList>
            <consortium name="Photinus pyralis genome working group"/>
            <person name="Fallon T.R."/>
            <person name="Sander Lower S.E."/>
            <person name="Weng J.-K."/>
        </authorList>
    </citation>
    <scope>NUCLEOTIDE SEQUENCE</scope>
    <source>
        <strain evidence="13">TRF0915ILg1</strain>
        <tissue evidence="13">Whole body</tissue>
    </source>
</reference>
<protein>
    <recommendedName>
        <fullName evidence="15">Cytochrome P450</fullName>
    </recommendedName>
</protein>
<dbReference type="EMBL" id="VTPC01082816">
    <property type="protein sequence ID" value="KAF2887568.1"/>
    <property type="molecule type" value="Genomic_DNA"/>
</dbReference>
<evidence type="ECO:0000256" key="11">
    <source>
        <dbReference type="ARBA" id="ARBA00023033"/>
    </source>
</evidence>
<dbReference type="PANTHER" id="PTHR24292">
    <property type="entry name" value="CYTOCHROME P450"/>
    <property type="match status" value="1"/>
</dbReference>
<comment type="caution">
    <text evidence="13">The sequence shown here is derived from an EMBL/GenBank/DDBJ whole genome shotgun (WGS) entry which is preliminary data.</text>
</comment>
<evidence type="ECO:0000256" key="8">
    <source>
        <dbReference type="ARBA" id="ARBA00022848"/>
    </source>
</evidence>
<organism evidence="13 14">
    <name type="scientific">Ignelater luminosus</name>
    <name type="common">Cucubano</name>
    <name type="synonym">Pyrophorus luminosus</name>
    <dbReference type="NCBI Taxonomy" id="2038154"/>
    <lineage>
        <taxon>Eukaryota</taxon>
        <taxon>Metazoa</taxon>
        <taxon>Ecdysozoa</taxon>
        <taxon>Arthropoda</taxon>
        <taxon>Hexapoda</taxon>
        <taxon>Insecta</taxon>
        <taxon>Pterygota</taxon>
        <taxon>Neoptera</taxon>
        <taxon>Endopterygota</taxon>
        <taxon>Coleoptera</taxon>
        <taxon>Polyphaga</taxon>
        <taxon>Elateriformia</taxon>
        <taxon>Elateroidea</taxon>
        <taxon>Elateridae</taxon>
        <taxon>Agrypninae</taxon>
        <taxon>Pyrophorini</taxon>
        <taxon>Ignelater</taxon>
    </lineage>
</organism>
<dbReference type="Pfam" id="PF00067">
    <property type="entry name" value="p450"/>
    <property type="match status" value="1"/>
</dbReference>
<dbReference type="InterPro" id="IPR002402">
    <property type="entry name" value="Cyt_P450_E_grp-II"/>
</dbReference>
<keyword evidence="7" id="KW-0256">Endoplasmic reticulum</keyword>
<evidence type="ECO:0000256" key="7">
    <source>
        <dbReference type="ARBA" id="ARBA00022824"/>
    </source>
</evidence>
<dbReference type="GO" id="GO:0016705">
    <property type="term" value="F:oxidoreductase activity, acting on paired donors, with incorporation or reduction of molecular oxygen"/>
    <property type="evidence" value="ECO:0007669"/>
    <property type="project" value="InterPro"/>
</dbReference>
<dbReference type="Proteomes" id="UP000801492">
    <property type="component" value="Unassembled WGS sequence"/>
</dbReference>
<keyword evidence="5" id="KW-0349">Heme</keyword>
<sequence>GQEWQDMRATLSPSFTGNKLRIMFGLMKDCTKQLINYFQKQDGMVTVEMKDTFRRLANDLIATTAFGITCDSLKNPENEFFIMGRDVTDFTGFRSLLFLINGFSSVFMKLFNIRIIQEKASAFFSNIIKESIKYRNEKGIVRPDMIHLLLEARRSVYDTDVQNNNIDNEPFCKIAKMEITDDDITAQALVFFLAGFDTASTLMTFICYELAVNSGIQERLREEINRNSESCDGDITFEVLVGMKYLDMVIS</sequence>
<comment type="cofactor">
    <cofactor evidence="1">
        <name>heme</name>
        <dbReference type="ChEBI" id="CHEBI:30413"/>
    </cofactor>
</comment>
<keyword evidence="10" id="KW-0408">Iron</keyword>
<dbReference type="GO" id="GO:0020037">
    <property type="term" value="F:heme binding"/>
    <property type="evidence" value="ECO:0007669"/>
    <property type="project" value="InterPro"/>
</dbReference>
<proteinExistence type="inferred from homology"/>
<dbReference type="PANTHER" id="PTHR24292:SF54">
    <property type="entry name" value="CYP9F3-RELATED"/>
    <property type="match status" value="1"/>
</dbReference>
<dbReference type="PRINTS" id="PR00464">
    <property type="entry name" value="EP450II"/>
</dbReference>
<dbReference type="GO" id="GO:0004497">
    <property type="term" value="F:monooxygenase activity"/>
    <property type="evidence" value="ECO:0007669"/>
    <property type="project" value="UniProtKB-KW"/>
</dbReference>
<dbReference type="InterPro" id="IPR050476">
    <property type="entry name" value="Insect_CytP450_Detox"/>
</dbReference>
<dbReference type="Gene3D" id="1.10.630.10">
    <property type="entry name" value="Cytochrome P450"/>
    <property type="match status" value="1"/>
</dbReference>
<dbReference type="InterPro" id="IPR036396">
    <property type="entry name" value="Cyt_P450_sf"/>
</dbReference>
<keyword evidence="14" id="KW-1185">Reference proteome</keyword>
<dbReference type="GO" id="GO:0005506">
    <property type="term" value="F:iron ion binding"/>
    <property type="evidence" value="ECO:0007669"/>
    <property type="project" value="InterPro"/>
</dbReference>
<dbReference type="SUPFAM" id="SSF48264">
    <property type="entry name" value="Cytochrome P450"/>
    <property type="match status" value="1"/>
</dbReference>
<evidence type="ECO:0000256" key="3">
    <source>
        <dbReference type="ARBA" id="ARBA00004406"/>
    </source>
</evidence>
<evidence type="ECO:0000256" key="10">
    <source>
        <dbReference type="ARBA" id="ARBA00023004"/>
    </source>
</evidence>
<keyword evidence="9" id="KW-0560">Oxidoreductase</keyword>